<dbReference type="GO" id="GO:0000139">
    <property type="term" value="C:Golgi membrane"/>
    <property type="evidence" value="ECO:0007669"/>
    <property type="project" value="UniProtKB-SubCell"/>
</dbReference>
<dbReference type="InterPro" id="IPR044865">
    <property type="entry name" value="MRH_dom"/>
</dbReference>
<evidence type="ECO:0000256" key="6">
    <source>
        <dbReference type="ARBA" id="ARBA00023136"/>
    </source>
</evidence>
<evidence type="ECO:0000256" key="1">
    <source>
        <dbReference type="ARBA" id="ARBA00004308"/>
    </source>
</evidence>
<dbReference type="PANTHER" id="PTHR15071:SF0">
    <property type="entry name" value="MANNOSE 6-PHOSPHATE RECEPTOR-LIKE PROTEIN 1"/>
    <property type="match status" value="1"/>
</dbReference>
<feature type="domain" description="MRH" evidence="10">
    <location>
        <begin position="296"/>
        <end position="442"/>
    </location>
</feature>
<feature type="transmembrane region" description="Helical" evidence="9">
    <location>
        <begin position="2492"/>
        <end position="2512"/>
    </location>
</feature>
<dbReference type="Gene3D" id="2.70.130.10">
    <property type="entry name" value="Mannose-6-phosphate receptor binding domain"/>
    <property type="match status" value="15"/>
</dbReference>
<evidence type="ECO:0000256" key="7">
    <source>
        <dbReference type="ARBA" id="ARBA00023157"/>
    </source>
</evidence>
<dbReference type="CTD" id="43223"/>
<dbReference type="RefSeq" id="XP_022651540.1">
    <property type="nucleotide sequence ID" value="XM_022795805.1"/>
</dbReference>
<evidence type="ECO:0000259" key="10">
    <source>
        <dbReference type="PROSITE" id="PS51914"/>
    </source>
</evidence>
<feature type="domain" description="MRH" evidence="10">
    <location>
        <begin position="2318"/>
        <end position="2468"/>
    </location>
</feature>
<dbReference type="Pfam" id="PF00878">
    <property type="entry name" value="CIMR"/>
    <property type="match status" value="14"/>
</dbReference>
<feature type="domain" description="MRH" evidence="10">
    <location>
        <begin position="1400"/>
        <end position="1545"/>
    </location>
</feature>
<keyword evidence="7" id="KW-1015">Disulfide bond</keyword>
<evidence type="ECO:0000313" key="12">
    <source>
        <dbReference type="Proteomes" id="UP000594260"/>
    </source>
</evidence>
<dbReference type="GO" id="GO:0007041">
    <property type="term" value="P:lysosomal transport"/>
    <property type="evidence" value="ECO:0007669"/>
    <property type="project" value="InterPro"/>
</dbReference>
<feature type="domain" description="MRH" evidence="10">
    <location>
        <begin position="1851"/>
        <end position="1994"/>
    </location>
</feature>
<dbReference type="GO" id="GO:0010008">
    <property type="term" value="C:endosome membrane"/>
    <property type="evidence" value="ECO:0007669"/>
    <property type="project" value="UniProtKB-SubCell"/>
</dbReference>
<dbReference type="InParanoid" id="A0A7M7JFW1"/>
<keyword evidence="6 9" id="KW-0472">Membrane</keyword>
<reference evidence="11" key="1">
    <citation type="submission" date="2021-01" db="UniProtKB">
        <authorList>
            <consortium name="EnsemblMetazoa"/>
        </authorList>
    </citation>
    <scope>IDENTIFICATION</scope>
</reference>
<evidence type="ECO:0000313" key="11">
    <source>
        <dbReference type="EnsemblMetazoa" id="XP_022651540"/>
    </source>
</evidence>
<dbReference type="InterPro" id="IPR000479">
    <property type="entry name" value="CIMR_rpt"/>
</dbReference>
<feature type="region of interest" description="Disordered" evidence="8">
    <location>
        <begin position="265"/>
        <end position="284"/>
    </location>
</feature>
<protein>
    <recommendedName>
        <fullName evidence="10">MRH domain-containing protein</fullName>
    </recommendedName>
</protein>
<feature type="domain" description="MRH" evidence="10">
    <location>
        <begin position="2005"/>
        <end position="2149"/>
    </location>
</feature>
<sequence length="2577" mass="283209">MTVSWSSVSATGDRDPRFLTRSRCRKFVTAKNICRDCSYGVNGNSNSGSGSCDSCLSRNFAVEAPRATTKKMRPAITSRLFLTTVFLAQLIAVSSQDELESQERGFNHAAFCAGSIKGIDGKLLGAYSWVIPKPTSSAEVSLFYLSLCEPLNFTKNSGDSFQLQPVECNGAFVCHVTRFAANKSYTAEVLVKATEGNQSFEAKRNYVFLTGGPCKHQARKNIQVVISFQCGFHLGSPHYMLDNSCNMILSWRTSAACFEGANSGAPPSTGSRTPLPAAASPSSGGLPPIIKPNVQVPCYVIDEFTGHKYDLSHLIRLRGTHKVEASNVDLYINICQDITDSLIGCTTPGTAACLNLRKSSWKTVGLINSSTRVQLIKETGDLTITYKPSKNSKPFENCVNHPSTVIHLRCPEKRGRNRPPRLLANISCQYMIEWETDHACPEHSIVGDVNSCKIDIDGNQLDLGRLRGPKGLDRVSNVTIFGKQHDVLLSICSFGLKNGICGKISSTMTTNVCFNDSDGNAYSLGSKTDSGLRYTDGRATLVYFNGNPCTNSSDSNRRWSSAIEFVCDSETTSGAPELASVDTDVCIIRFEWKTAAACIPDVVTGDENVDYSELQESCHYTSGDFHMDLSALDQKTGSWFVMDDGEHFEFNLYVEVCSPVQRLGHLTRCPVRSAVCGLPRDDSTPVSFGQYSTVMLLQNASSPVGVLEFSDGDQCKSKPEKQYKTLIHLACTPGQHGASPRFFAFDKERCELHLEWHTSVACPQVSLTNTTCMVEDLTHGFRIDLTPLARYGVQHISSGDFEYDIAVCGPLPSTYSCGSDSNAAVCRRNLTDKGDVTPLGAASSDLIYNGGMITVVYADKAESSNIAFQCDFDAGIGKPQVLSSQPGNTVFNWATSFACPAMNAHYQSCVVQATDKSGHLYDLSRLTRVRPNRDWTFLTTDIGELKLPHRFYVSLCRPLYQPPARCNPHAAVCVETIYPNGTTKFVDAGHVVDPPSANSRGELTLTYSNGAPCIRRGQPSTMRTTIHFQCDDEVVPSGEYLRYINKPDQCEYLLLWTTEAACPIRHQPVKDECAIVDRLTGDLFNISHMRADTFYRKGDYEFNICGPIRNSTNCLGENISVCRVTTDQTGRTKGVPLTGATGYQLDFVGVGSLRLSYMGEITSGRTTRVEIELVCTTALLPKNSVIEARGSLGDDQVHRINFYSSGVCPNYRTDPTNCEIINSETGYAYDLRPLVHTALSNWEASEYSPISYDYQHLASPEQKYHFNICKKLNTVPLSDGGYNCPRGSYACATYTNDNSRMGESLGRHMDDIVFGEDGTIGIRYVGGDKCPPEENRDGEFQAGNGTQGETNPKFKSSLITLACTPNAHEMPKIIRTSKDCEYVFYMETPAACPVKKAVGSDCKVTEPNFGYRFDLSALGGKSKVYTVNNPDDKGMHKMTVCGALPDAGVLCGGDNEAGSCLIGANGKNISLGKGTATLQYNTGILTLIYTNGVVGCTDSKKNRSTTINFHCDHSAKVGSTAPEFQSMDGNCGFVFSWYTELACPPRTEQVCKVDTPDGLVDLSPLSAPRRNYVTPDNMIEVGQKYVVNVCRSVVHMRALACEFSSGACIINGDKTVNLGVVSRGPFYVKDERIVRIQYQNGDLCTTKSTLSSQNRWSTTIDFVCQSKDSGPVHVSNDNCKAIFFWNTPHACPQSHDLQPAKNHTCAAVHPSAGGLVIDLLPLVRSDNESPYAVPGPAGSTYKLNICGSARETSCGPHTGICLESRTESAKIVARPSSHLIWENGVLAMVFEGGQSCGLANEDHLRKMKAIIHFVCPSAGFGRDAPMFVSQSPDDCEHRFVWPTELVCPNILQCAYYQDQEFDLSPLSTRSHRARNVLDTGYEYYLSVCRPLEPQQPYLSMPPNAAIVRVAVNSKSKVESLGHTFFGSFTHFQHSVTLLYVNGSRCEWDNTQLYKARISFECDYSQDAGEPVLVDIDQAECLHVFRWRTNLVCAGSADTHQINPRGNCSFPVPQRGITLDLSSLAKKSPHQIRVNSPDGEESGYFTMSVCKDMSASISGCKNSELCFASKVQGGIKNISYGVAESYHYQGGSLFVRYTTGDKCVSMLGKTYGAIVEFECDPLYDTGSPVVERQYGCLTVFRWKTVKACSPQQLQAAEGHDCIVRRGASTFDLTMLSSVSHAWKLEDPQSRSTFYLNICGINHKWPLDAIDKCSKSGVCVEKKTNDNKDEFQSLGEYSSREVVVEDSSTIRITYNGGDPSVCPLNEQHPKSIIVIKCDLDGDSIGSLKFVSGPTSKSCTYKFEWPTRYACPEATDVLVMQKGGYLIDPAMHQAYNLTALFNRTFRTFEYRLGQDNYTYLVNLREVCTESSCRIPWRMGPCAQSAVCQAKRSTFMKNIGSANKQRFYLRGFELLLVIDTLATCLHVPNSTIKSIFTFACDHEAGIGVPSFLYETKSCHYIFSWPTEYVCPSRVEHPTMAWSHMGTGEANGDGSPMGIVIILSALAVTLAGVFMFLSKPDNRMAVRARVLRIFRTVTMPHYYYSKTESEMQSPLDTDGDTVLLSPSLVLQPDDDDFSSPLA</sequence>
<dbReference type="Proteomes" id="UP000594260">
    <property type="component" value="Unplaced"/>
</dbReference>
<evidence type="ECO:0000256" key="4">
    <source>
        <dbReference type="ARBA" id="ARBA00022729"/>
    </source>
</evidence>
<keyword evidence="3 9" id="KW-0812">Transmembrane</keyword>
<feature type="domain" description="MRH" evidence="10">
    <location>
        <begin position="96"/>
        <end position="259"/>
    </location>
</feature>
<dbReference type="OMA" id="WHTSVAC"/>
<feature type="domain" description="MRH" evidence="10">
    <location>
        <begin position="1703"/>
        <end position="1849"/>
    </location>
</feature>
<evidence type="ECO:0000256" key="8">
    <source>
        <dbReference type="SAM" id="MobiDB-lite"/>
    </source>
</evidence>
<dbReference type="SMART" id="SM01404">
    <property type="entry name" value="CIMR"/>
    <property type="match status" value="14"/>
</dbReference>
<feature type="domain" description="MRH" evidence="10">
    <location>
        <begin position="770"/>
        <end position="901"/>
    </location>
</feature>
<evidence type="ECO:0000256" key="2">
    <source>
        <dbReference type="ARBA" id="ARBA00022448"/>
    </source>
</evidence>
<keyword evidence="12" id="KW-1185">Reference proteome</keyword>
<dbReference type="GO" id="GO:0005537">
    <property type="term" value="F:D-mannose binding"/>
    <property type="evidence" value="ECO:0007669"/>
    <property type="project" value="InterPro"/>
</dbReference>
<dbReference type="OrthoDB" id="6512183at2759"/>
<dbReference type="EnsemblMetazoa" id="XM_022795805">
    <property type="protein sequence ID" value="XP_022651540"/>
    <property type="gene ID" value="LOC111246343"/>
</dbReference>
<comment type="subcellular location">
    <subcellularLocation>
        <location evidence="1">Endomembrane system</location>
    </subcellularLocation>
</comment>
<organism evidence="11 12">
    <name type="scientific">Varroa destructor</name>
    <name type="common">Honeybee mite</name>
    <dbReference type="NCBI Taxonomy" id="109461"/>
    <lineage>
        <taxon>Eukaryota</taxon>
        <taxon>Metazoa</taxon>
        <taxon>Ecdysozoa</taxon>
        <taxon>Arthropoda</taxon>
        <taxon>Chelicerata</taxon>
        <taxon>Arachnida</taxon>
        <taxon>Acari</taxon>
        <taxon>Parasitiformes</taxon>
        <taxon>Mesostigmata</taxon>
        <taxon>Gamasina</taxon>
        <taxon>Dermanyssoidea</taxon>
        <taxon>Varroidae</taxon>
        <taxon>Varroa</taxon>
    </lineage>
</organism>
<feature type="domain" description="MRH" evidence="10">
    <location>
        <begin position="1216"/>
        <end position="1394"/>
    </location>
</feature>
<accession>A0A7M7JFW1</accession>
<evidence type="ECO:0000256" key="3">
    <source>
        <dbReference type="ARBA" id="ARBA00022692"/>
    </source>
</evidence>
<dbReference type="GeneID" id="111246343"/>
<dbReference type="PROSITE" id="PS51914">
    <property type="entry name" value="MRH"/>
    <property type="match status" value="14"/>
</dbReference>
<name>A0A7M7JFW1_VARDE</name>
<keyword evidence="2" id="KW-0813">Transport</keyword>
<proteinExistence type="predicted"/>
<keyword evidence="5 9" id="KW-1133">Transmembrane helix</keyword>
<dbReference type="SUPFAM" id="SSF50911">
    <property type="entry name" value="Mannose 6-phosphate receptor domain"/>
    <property type="match status" value="15"/>
</dbReference>
<keyword evidence="4" id="KW-0732">Signal</keyword>
<evidence type="ECO:0000256" key="9">
    <source>
        <dbReference type="SAM" id="Phobius"/>
    </source>
</evidence>
<feature type="domain" description="MRH" evidence="10">
    <location>
        <begin position="2158"/>
        <end position="2310"/>
    </location>
</feature>
<dbReference type="PANTHER" id="PTHR15071">
    <property type="entry name" value="MANNOSE-6-PHOSPHATE RECEPTOR FAMILY MEMBER"/>
    <property type="match status" value="1"/>
</dbReference>
<feature type="domain" description="MRH" evidence="10">
    <location>
        <begin position="450"/>
        <end position="600"/>
    </location>
</feature>
<dbReference type="GO" id="GO:0038023">
    <property type="term" value="F:signaling receptor activity"/>
    <property type="evidence" value="ECO:0007669"/>
    <property type="project" value="InterPro"/>
</dbReference>
<feature type="domain" description="MRH" evidence="10">
    <location>
        <begin position="907"/>
        <end position="1064"/>
    </location>
</feature>
<feature type="domain" description="MRH" evidence="10">
    <location>
        <begin position="1549"/>
        <end position="1693"/>
    </location>
</feature>
<dbReference type="InterPro" id="IPR009011">
    <property type="entry name" value="Man6P_isomerase_rcpt-bd_dom_sf"/>
</dbReference>
<dbReference type="KEGG" id="vde:111246343"/>
<evidence type="ECO:0000256" key="5">
    <source>
        <dbReference type="ARBA" id="ARBA00022989"/>
    </source>
</evidence>
<feature type="domain" description="MRH" evidence="10">
    <location>
        <begin position="616"/>
        <end position="764"/>
    </location>
</feature>